<dbReference type="Proteomes" id="UP000532866">
    <property type="component" value="Unassembled WGS sequence"/>
</dbReference>
<dbReference type="RefSeq" id="WP_185361945.1">
    <property type="nucleotide sequence ID" value="NZ_JAARNB010000005.1"/>
</dbReference>
<feature type="transmembrane region" description="Helical" evidence="1">
    <location>
        <begin position="36"/>
        <end position="59"/>
    </location>
</feature>
<evidence type="ECO:0000313" key="5">
    <source>
        <dbReference type="Proteomes" id="UP000543379"/>
    </source>
</evidence>
<sequence length="62" mass="7163">MYTEVNIISLLINAIVIITMFIIYKTKMYKTKEKQASLITVSLFIVATIAYVATKILFWTEL</sequence>
<protein>
    <submittedName>
        <fullName evidence="3">Uncharacterized protein</fullName>
    </submittedName>
</protein>
<feature type="transmembrane region" description="Helical" evidence="1">
    <location>
        <begin position="6"/>
        <end position="24"/>
    </location>
</feature>
<accession>A0A7X0WFG9</accession>
<dbReference type="EMBL" id="JAAROV010000002">
    <property type="protein sequence ID" value="MBC1316885.1"/>
    <property type="molecule type" value="Genomic_DNA"/>
</dbReference>
<name>A0A7X0WFG9_9LIST</name>
<dbReference type="EMBL" id="JAAROL010000005">
    <property type="protein sequence ID" value="MBC1332855.1"/>
    <property type="molecule type" value="Genomic_DNA"/>
</dbReference>
<keyword evidence="1" id="KW-0472">Membrane</keyword>
<evidence type="ECO:0000313" key="2">
    <source>
        <dbReference type="EMBL" id="MBC1316885.1"/>
    </source>
</evidence>
<dbReference type="Proteomes" id="UP000543379">
    <property type="component" value="Unassembled WGS sequence"/>
</dbReference>
<keyword evidence="1" id="KW-1133">Transmembrane helix</keyword>
<organism evidence="3 4">
    <name type="scientific">Listeria booriae</name>
    <dbReference type="NCBI Taxonomy" id="1552123"/>
    <lineage>
        <taxon>Bacteria</taxon>
        <taxon>Bacillati</taxon>
        <taxon>Bacillota</taxon>
        <taxon>Bacilli</taxon>
        <taxon>Bacillales</taxon>
        <taxon>Listeriaceae</taxon>
        <taxon>Listeria</taxon>
    </lineage>
</organism>
<evidence type="ECO:0000313" key="3">
    <source>
        <dbReference type="EMBL" id="MBC1332855.1"/>
    </source>
</evidence>
<reference evidence="4 5" key="1">
    <citation type="submission" date="2020-03" db="EMBL/GenBank/DDBJ databases">
        <title>Soil Listeria distribution.</title>
        <authorList>
            <person name="Liao J."/>
            <person name="Wiedmann M."/>
        </authorList>
    </citation>
    <scope>NUCLEOTIDE SEQUENCE [LARGE SCALE GENOMIC DNA]</scope>
    <source>
        <strain evidence="2 5">FSL L7-1816</strain>
        <strain evidence="3 4">FSL L7-1833</strain>
    </source>
</reference>
<proteinExistence type="predicted"/>
<gene>
    <name evidence="3" type="ORF">HB759_12975</name>
    <name evidence="2" type="ORF">HB811_08870</name>
</gene>
<evidence type="ECO:0000256" key="1">
    <source>
        <dbReference type="SAM" id="Phobius"/>
    </source>
</evidence>
<dbReference type="AlphaFoldDB" id="A0A7X0WFG9"/>
<comment type="caution">
    <text evidence="3">The sequence shown here is derived from an EMBL/GenBank/DDBJ whole genome shotgun (WGS) entry which is preliminary data.</text>
</comment>
<keyword evidence="1" id="KW-0812">Transmembrane</keyword>
<evidence type="ECO:0000313" key="4">
    <source>
        <dbReference type="Proteomes" id="UP000532866"/>
    </source>
</evidence>